<evidence type="ECO:0000313" key="7">
    <source>
        <dbReference type="EMBL" id="OHA02363.1"/>
    </source>
</evidence>
<comment type="caution">
    <text evidence="7">The sequence shown here is derived from an EMBL/GenBank/DDBJ whole genome shotgun (WGS) entry which is preliminary data.</text>
</comment>
<feature type="region of interest" description="Disordered" evidence="5">
    <location>
        <begin position="20"/>
        <end position="53"/>
    </location>
</feature>
<dbReference type="InterPro" id="IPR037187">
    <property type="entry name" value="DnaK_N"/>
</dbReference>
<reference evidence="7 8" key="1">
    <citation type="journal article" date="2016" name="Nat. Commun.">
        <title>Thousands of microbial genomes shed light on interconnected biogeochemical processes in an aquifer system.</title>
        <authorList>
            <person name="Anantharaman K."/>
            <person name="Brown C.T."/>
            <person name="Hug L.A."/>
            <person name="Sharon I."/>
            <person name="Castelle C.J."/>
            <person name="Probst A.J."/>
            <person name="Thomas B.C."/>
            <person name="Singh A."/>
            <person name="Wilkins M.J."/>
            <person name="Karaoz U."/>
            <person name="Brodie E.L."/>
            <person name="Williams K.H."/>
            <person name="Hubbard S.S."/>
            <person name="Banfield J.F."/>
        </authorList>
    </citation>
    <scope>NUCLEOTIDE SEQUENCE [LARGE SCALE GENOMIC DNA]</scope>
</reference>
<evidence type="ECO:0000259" key="6">
    <source>
        <dbReference type="Pfam" id="PF01258"/>
    </source>
</evidence>
<keyword evidence="3" id="KW-0862">Zinc</keyword>
<dbReference type="PANTHER" id="PTHR33823:SF4">
    <property type="entry name" value="GENERAL STRESS PROTEIN 16O"/>
    <property type="match status" value="1"/>
</dbReference>
<keyword evidence="1" id="KW-0479">Metal-binding</keyword>
<name>A0A1G2KSN2_9BACT</name>
<evidence type="ECO:0000313" key="8">
    <source>
        <dbReference type="Proteomes" id="UP000178710"/>
    </source>
</evidence>
<dbReference type="SUPFAM" id="SSF57716">
    <property type="entry name" value="Glucocorticoid receptor-like (DNA-binding domain)"/>
    <property type="match status" value="1"/>
</dbReference>
<dbReference type="Proteomes" id="UP000178710">
    <property type="component" value="Unassembled WGS sequence"/>
</dbReference>
<dbReference type="SUPFAM" id="SSF109635">
    <property type="entry name" value="DnaK suppressor protein DksA, alpha-hairpin domain"/>
    <property type="match status" value="1"/>
</dbReference>
<dbReference type="InterPro" id="IPR000962">
    <property type="entry name" value="Znf_DskA_TraR"/>
</dbReference>
<organism evidence="7 8">
    <name type="scientific">Candidatus Sungbacteria bacterium RIFCSPHIGHO2_02_FULL_49_20</name>
    <dbReference type="NCBI Taxonomy" id="1802272"/>
    <lineage>
        <taxon>Bacteria</taxon>
        <taxon>Candidatus Sungiibacteriota</taxon>
    </lineage>
</organism>
<protein>
    <recommendedName>
        <fullName evidence="6">Zinc finger DksA/TraR C4-type domain-containing protein</fullName>
    </recommendedName>
</protein>
<evidence type="ECO:0000256" key="4">
    <source>
        <dbReference type="PROSITE-ProRule" id="PRU00510"/>
    </source>
</evidence>
<keyword evidence="2" id="KW-0863">Zinc-finger</keyword>
<dbReference type="PROSITE" id="PS51128">
    <property type="entry name" value="ZF_DKSA_2"/>
    <property type="match status" value="1"/>
</dbReference>
<dbReference type="AlphaFoldDB" id="A0A1G2KSN2"/>
<gene>
    <name evidence="7" type="ORF">A3C12_00110</name>
</gene>
<evidence type="ECO:0000256" key="1">
    <source>
        <dbReference type="ARBA" id="ARBA00022723"/>
    </source>
</evidence>
<evidence type="ECO:0000256" key="5">
    <source>
        <dbReference type="SAM" id="MobiDB-lite"/>
    </source>
</evidence>
<feature type="domain" description="Zinc finger DksA/TraR C4-type" evidence="6">
    <location>
        <begin position="93"/>
        <end position="116"/>
    </location>
</feature>
<dbReference type="PANTHER" id="PTHR33823">
    <property type="entry name" value="RNA POLYMERASE-BINDING TRANSCRIPTION FACTOR DKSA-RELATED"/>
    <property type="match status" value="1"/>
</dbReference>
<dbReference type="EMBL" id="MHQK01000003">
    <property type="protein sequence ID" value="OHA02363.1"/>
    <property type="molecule type" value="Genomic_DNA"/>
</dbReference>
<dbReference type="Pfam" id="PF01258">
    <property type="entry name" value="zf-dskA_traR"/>
    <property type="match status" value="1"/>
</dbReference>
<comment type="caution">
    <text evidence="4">Lacks conserved residue(s) required for the propagation of feature annotation.</text>
</comment>
<sequence length="124" mass="14057">MDQQELETIKETLTREKSRLETSLSKIADRDPKDASNWNPRYPAMSNEGVKQDDISDENADEVEEFDVILETEDALENRLRDVSKALEKIEHGSYGICEVCHKEIPAERLLANPAASCDIEHAN</sequence>
<accession>A0A1G2KSN2</accession>
<dbReference type="Gene3D" id="1.20.120.910">
    <property type="entry name" value="DksA, coiled-coil domain"/>
    <property type="match status" value="1"/>
</dbReference>
<dbReference type="GO" id="GO:0008270">
    <property type="term" value="F:zinc ion binding"/>
    <property type="evidence" value="ECO:0007669"/>
    <property type="project" value="UniProtKB-KW"/>
</dbReference>
<evidence type="ECO:0000256" key="2">
    <source>
        <dbReference type="ARBA" id="ARBA00022771"/>
    </source>
</evidence>
<proteinExistence type="predicted"/>
<evidence type="ECO:0000256" key="3">
    <source>
        <dbReference type="ARBA" id="ARBA00022833"/>
    </source>
</evidence>